<sequence length="326" mass="35974">MTAPLLPEPPLPLTTSSSQTKGRVVELLFLGTGTSGGVPNITCITSTTGPACRVCHSSLTPEGRKNLRRNTSLLIRYAHPDGKIRNILIDCGKTFYASALDWFPKYGIQEIHAVILTHGHADAIMGLDDLRPFSHRRLGGPIPVYLTNQTLSVVRGAFPYIVDSNLATGGGEVPRLQFHELSDPRKPFNVLGLEFLPLEVEHGVFADGCPFLCLGFRFDDVGKSPTDHRQGLISTASTDYFLHPLLETKYSSHFGYDQAVEAVREAQPKELAFFTDLTHEWDHATLSHRLSLLPSPPCPVQPAYDGMRLVCQDPLDPWTISSFTRD</sequence>
<dbReference type="AlphaFoldDB" id="A0A4P9Y4T0"/>
<dbReference type="Gene3D" id="3.60.15.10">
    <property type="entry name" value="Ribonuclease Z/Hydroxyacylglutathione hydrolase-like"/>
    <property type="match status" value="1"/>
</dbReference>
<proteinExistence type="predicted"/>
<evidence type="ECO:0000313" key="2">
    <source>
        <dbReference type="EMBL" id="RKP13903.1"/>
    </source>
</evidence>
<organism evidence="2 3">
    <name type="scientific">Piptocephalis cylindrospora</name>
    <dbReference type="NCBI Taxonomy" id="1907219"/>
    <lineage>
        <taxon>Eukaryota</taxon>
        <taxon>Fungi</taxon>
        <taxon>Fungi incertae sedis</taxon>
        <taxon>Zoopagomycota</taxon>
        <taxon>Zoopagomycotina</taxon>
        <taxon>Zoopagomycetes</taxon>
        <taxon>Zoopagales</taxon>
        <taxon>Piptocephalidaceae</taxon>
        <taxon>Piptocephalis</taxon>
    </lineage>
</organism>
<dbReference type="Proteomes" id="UP000267251">
    <property type="component" value="Unassembled WGS sequence"/>
</dbReference>
<dbReference type="EMBL" id="KZ987922">
    <property type="protein sequence ID" value="RKP13903.1"/>
    <property type="molecule type" value="Genomic_DNA"/>
</dbReference>
<evidence type="ECO:0000259" key="1">
    <source>
        <dbReference type="Pfam" id="PF12706"/>
    </source>
</evidence>
<name>A0A4P9Y4T0_9FUNG</name>
<dbReference type="SUPFAM" id="SSF56281">
    <property type="entry name" value="Metallo-hydrolase/oxidoreductase"/>
    <property type="match status" value="1"/>
</dbReference>
<protein>
    <submittedName>
        <fullName evidence="2">Beta-lactamase-like protein</fullName>
    </submittedName>
</protein>
<dbReference type="Pfam" id="PF12706">
    <property type="entry name" value="Lactamase_B_2"/>
    <property type="match status" value="1"/>
</dbReference>
<dbReference type="OrthoDB" id="341300at2759"/>
<gene>
    <name evidence="2" type="ORF">BJ684DRAFT_9403</name>
</gene>
<dbReference type="PANTHER" id="PTHR42663:SF6">
    <property type="entry name" value="HYDROLASE C777.06C-RELATED"/>
    <property type="match status" value="1"/>
</dbReference>
<dbReference type="InterPro" id="IPR036866">
    <property type="entry name" value="RibonucZ/Hydroxyglut_hydro"/>
</dbReference>
<evidence type="ECO:0000313" key="3">
    <source>
        <dbReference type="Proteomes" id="UP000267251"/>
    </source>
</evidence>
<keyword evidence="3" id="KW-1185">Reference proteome</keyword>
<dbReference type="InterPro" id="IPR001279">
    <property type="entry name" value="Metallo-B-lactamas"/>
</dbReference>
<feature type="domain" description="Metallo-beta-lactamase" evidence="1">
    <location>
        <begin position="85"/>
        <end position="271"/>
    </location>
</feature>
<accession>A0A4P9Y4T0</accession>
<dbReference type="PANTHER" id="PTHR42663">
    <property type="entry name" value="HYDROLASE C777.06C-RELATED-RELATED"/>
    <property type="match status" value="1"/>
</dbReference>
<dbReference type="CDD" id="cd16279">
    <property type="entry name" value="metallo-hydrolase-like_MBL-fold"/>
    <property type="match status" value="1"/>
</dbReference>
<reference evidence="3" key="1">
    <citation type="journal article" date="2018" name="Nat. Microbiol.">
        <title>Leveraging single-cell genomics to expand the fungal tree of life.</title>
        <authorList>
            <person name="Ahrendt S.R."/>
            <person name="Quandt C.A."/>
            <person name="Ciobanu D."/>
            <person name="Clum A."/>
            <person name="Salamov A."/>
            <person name="Andreopoulos B."/>
            <person name="Cheng J.F."/>
            <person name="Woyke T."/>
            <person name="Pelin A."/>
            <person name="Henrissat B."/>
            <person name="Reynolds N.K."/>
            <person name="Benny G.L."/>
            <person name="Smith M.E."/>
            <person name="James T.Y."/>
            <person name="Grigoriev I.V."/>
        </authorList>
    </citation>
    <scope>NUCLEOTIDE SEQUENCE [LARGE SCALE GENOMIC DNA]</scope>
</reference>